<feature type="compositionally biased region" description="Low complexity" evidence="1">
    <location>
        <begin position="732"/>
        <end position="746"/>
    </location>
</feature>
<dbReference type="Proteomes" id="UP001239795">
    <property type="component" value="Unassembled WGS sequence"/>
</dbReference>
<evidence type="ECO:0000313" key="2">
    <source>
        <dbReference type="EMBL" id="KAK1464331.1"/>
    </source>
</evidence>
<feature type="region of interest" description="Disordered" evidence="1">
    <location>
        <begin position="336"/>
        <end position="406"/>
    </location>
</feature>
<keyword evidence="3" id="KW-1185">Reference proteome</keyword>
<name>A0AAI9UVC6_9PEZI</name>
<proteinExistence type="predicted"/>
<reference evidence="2 3" key="1">
    <citation type="submission" date="2016-10" db="EMBL/GenBank/DDBJ databases">
        <title>The genome sequence of Colletotrichum fioriniae PJ7.</title>
        <authorList>
            <person name="Baroncelli R."/>
        </authorList>
    </citation>
    <scope>NUCLEOTIDE SEQUENCE [LARGE SCALE GENOMIC DNA]</scope>
    <source>
        <strain evidence="2">Col 31</strain>
    </source>
</reference>
<evidence type="ECO:0000313" key="3">
    <source>
        <dbReference type="Proteomes" id="UP001239795"/>
    </source>
</evidence>
<organism evidence="2 3">
    <name type="scientific">Colletotrichum melonis</name>
    <dbReference type="NCBI Taxonomy" id="1209925"/>
    <lineage>
        <taxon>Eukaryota</taxon>
        <taxon>Fungi</taxon>
        <taxon>Dikarya</taxon>
        <taxon>Ascomycota</taxon>
        <taxon>Pezizomycotina</taxon>
        <taxon>Sordariomycetes</taxon>
        <taxon>Hypocreomycetidae</taxon>
        <taxon>Glomerellales</taxon>
        <taxon>Glomerellaceae</taxon>
        <taxon>Colletotrichum</taxon>
        <taxon>Colletotrichum acutatum species complex</taxon>
    </lineage>
</organism>
<feature type="region of interest" description="Disordered" evidence="1">
    <location>
        <begin position="177"/>
        <end position="196"/>
    </location>
</feature>
<feature type="compositionally biased region" description="Basic and acidic residues" evidence="1">
    <location>
        <begin position="555"/>
        <end position="564"/>
    </location>
</feature>
<dbReference type="AlphaFoldDB" id="A0AAI9UVC6"/>
<feature type="compositionally biased region" description="Basic and acidic residues" evidence="1">
    <location>
        <begin position="810"/>
        <end position="827"/>
    </location>
</feature>
<evidence type="ECO:0000256" key="1">
    <source>
        <dbReference type="SAM" id="MobiDB-lite"/>
    </source>
</evidence>
<feature type="compositionally biased region" description="Low complexity" evidence="1">
    <location>
        <begin position="208"/>
        <end position="218"/>
    </location>
</feature>
<comment type="caution">
    <text evidence="2">The sequence shown here is derived from an EMBL/GenBank/DDBJ whole genome shotgun (WGS) entry which is preliminary data.</text>
</comment>
<feature type="region of interest" description="Disordered" evidence="1">
    <location>
        <begin position="879"/>
        <end position="919"/>
    </location>
</feature>
<gene>
    <name evidence="2" type="ORF">CMEL01_13092</name>
</gene>
<feature type="compositionally biased region" description="Polar residues" evidence="1">
    <location>
        <begin position="246"/>
        <end position="260"/>
    </location>
</feature>
<feature type="region of interest" description="Disordered" evidence="1">
    <location>
        <begin position="631"/>
        <end position="835"/>
    </location>
</feature>
<feature type="compositionally biased region" description="Basic and acidic residues" evidence="1">
    <location>
        <begin position="670"/>
        <end position="679"/>
    </location>
</feature>
<feature type="compositionally biased region" description="Polar residues" evidence="1">
    <location>
        <begin position="637"/>
        <end position="656"/>
    </location>
</feature>
<feature type="compositionally biased region" description="Low complexity" evidence="1">
    <location>
        <begin position="391"/>
        <end position="402"/>
    </location>
</feature>
<feature type="compositionally biased region" description="Polar residues" evidence="1">
    <location>
        <begin position="719"/>
        <end position="728"/>
    </location>
</feature>
<sequence length="919" mass="101713">MPMPMLLLSHPIDLRLPPFLIGPSYNDGALFLMVDINDSTSELSHYGPLMNHQKSIPSARAWTMLDCDRVFRDCNCISPCSPPPPILKSEPTQAHQAAEDVFRKPISRSVESLRRQQRIIVHTERASRARLPSGKVTGSRITVASARRASQLVPIIVSQERELERLRSIVASDALQPLTPTSRRHNRPSMQRTPPAWYIAMDPAVQAGPRSPRPRGSSFRYQRAVPNRASKPRPVRRRPVAGPSGSPSQPKAPNFGNSPSRIRGHPLSAMADPGHTFQHRESVASHERRFGVADPQLKAAGELPVSTPTPESVASLHTVTALLPYEEQFQAVGLAVTSEQQRQKSPPKPSPKKDMKTKNPSDIEAEPISTRSRDTRKQAEPGHLQLNGLRSASKSSSDSSTSGTQVAFAQPDAWELAFIDEVPAKKESSTSRCCNLPCFQNTRDQSIDMPTGRLPPAPTPTTVDTPNKILAKWEPVYPQKTEALQGWRKSSFIIVGQIVADSFKGEKASRDVRAKTWHGNTAQRPSTYRPLREAPPSRNETEAPSPNSKSPRKAIPHDLDDDKPPIPPRAQARIDRARKQSKALKLESSVPKGIRKESQQNVFSDQENFPPGDKALPVIAKRPVKATVLSESDENTVEVQAQEPYNTKISTGSKQSAGVIDKPLRVSIRQPERKAKEKAALLNKPTQTDFEHPPIFQSGKMFRSLPGPATEVERRERSAQTSRGTITPNPALPSTWKLTLSSSSSLEVAMEAASREMEMQEARRSRHETLRGQDLEAQAIPYMAAEAEHDEPLPEPVDEEAPLPSAEQPEEGREPLRGSDNSDPKEQDDGDIDDRDVLRGLHIAISAACNEEVDAWIRQKTGVRIRRFLADLKAFETLGEEAQPDPAKERARNRRADSRKLKAQIRQSKAAREARAAAQ</sequence>
<feature type="region of interest" description="Disordered" evidence="1">
    <location>
        <begin position="205"/>
        <end position="273"/>
    </location>
</feature>
<feature type="compositionally biased region" description="Basic and acidic residues" evidence="1">
    <location>
        <begin position="351"/>
        <end position="361"/>
    </location>
</feature>
<feature type="compositionally biased region" description="Basic and acidic residues" evidence="1">
    <location>
        <begin position="910"/>
        <end position="919"/>
    </location>
</feature>
<feature type="compositionally biased region" description="Basic and acidic residues" evidence="1">
    <location>
        <begin position="504"/>
        <end position="514"/>
    </location>
</feature>
<dbReference type="EMBL" id="MLGG01000006">
    <property type="protein sequence ID" value="KAK1464331.1"/>
    <property type="molecule type" value="Genomic_DNA"/>
</dbReference>
<protein>
    <submittedName>
        <fullName evidence="2">Uncharacterized protein</fullName>
    </submittedName>
</protein>
<feature type="compositionally biased region" description="Basic and acidic residues" evidence="1">
    <location>
        <begin position="753"/>
        <end position="774"/>
    </location>
</feature>
<accession>A0AAI9UVC6</accession>
<feature type="region of interest" description="Disordered" evidence="1">
    <location>
        <begin position="504"/>
        <end position="616"/>
    </location>
</feature>
<feature type="compositionally biased region" description="Basic and acidic residues" evidence="1">
    <location>
        <begin position="886"/>
        <end position="900"/>
    </location>
</feature>
<feature type="region of interest" description="Disordered" evidence="1">
    <location>
        <begin position="446"/>
        <end position="465"/>
    </location>
</feature>
<feature type="compositionally biased region" description="Basic and acidic residues" evidence="1">
    <location>
        <begin position="371"/>
        <end position="380"/>
    </location>
</feature>
<feature type="compositionally biased region" description="Basic residues" evidence="1">
    <location>
        <begin position="230"/>
        <end position="239"/>
    </location>
</feature>